<comment type="similarity">
    <text evidence="1">Belongs to the FliN/MopA/SpaO family.</text>
</comment>
<proteinExistence type="inferred from homology"/>
<dbReference type="NCBIfam" id="TIGR02551">
    <property type="entry name" value="SpaO_YscQ"/>
    <property type="match status" value="1"/>
</dbReference>
<dbReference type="GO" id="GO:0030254">
    <property type="term" value="P:protein secretion by the type III secretion system"/>
    <property type="evidence" value="ECO:0007669"/>
    <property type="project" value="InterPro"/>
</dbReference>
<dbReference type="Pfam" id="PF01052">
    <property type="entry name" value="FliMN_C"/>
    <property type="match status" value="1"/>
</dbReference>
<dbReference type="PRINTS" id="PR00956">
    <property type="entry name" value="FLGMOTORFLIN"/>
</dbReference>
<dbReference type="InterPro" id="IPR013385">
    <property type="entry name" value="T3SS_SpaO/YscQ/SpaO"/>
</dbReference>
<dbReference type="EMBL" id="NEVQ01000003">
    <property type="protein sequence ID" value="OZI64565.1"/>
    <property type="molecule type" value="Genomic_DNA"/>
</dbReference>
<evidence type="ECO:0000259" key="2">
    <source>
        <dbReference type="Pfam" id="PF01052"/>
    </source>
</evidence>
<dbReference type="GO" id="GO:0009425">
    <property type="term" value="C:bacterial-type flagellum basal body"/>
    <property type="evidence" value="ECO:0007669"/>
    <property type="project" value="InterPro"/>
</dbReference>
<evidence type="ECO:0000313" key="3">
    <source>
        <dbReference type="EMBL" id="OZI64565.1"/>
    </source>
</evidence>
<gene>
    <name evidence="3" type="ORF">CAL20_02600</name>
</gene>
<dbReference type="InterPro" id="IPR036429">
    <property type="entry name" value="SpoA-like_sf"/>
</dbReference>
<dbReference type="GO" id="GO:0050918">
    <property type="term" value="P:positive chemotaxis"/>
    <property type="evidence" value="ECO:0007669"/>
    <property type="project" value="TreeGrafter"/>
</dbReference>
<name>A0A261USD5_9BORD</name>
<dbReference type="SUPFAM" id="SSF101801">
    <property type="entry name" value="Surface presentation of antigens (SPOA)"/>
    <property type="match status" value="1"/>
</dbReference>
<dbReference type="InterPro" id="IPR001172">
    <property type="entry name" value="FliN_T3SS_HrcQb"/>
</dbReference>
<comment type="caution">
    <text evidence="3">The sequence shown here is derived from an EMBL/GenBank/DDBJ whole genome shotgun (WGS) entry which is preliminary data.</text>
</comment>
<dbReference type="AlphaFoldDB" id="A0A261USD5"/>
<dbReference type="InterPro" id="IPR001543">
    <property type="entry name" value="FliN-like_C"/>
</dbReference>
<organism evidence="3 4">
    <name type="scientific">Bordetella genomosp. 4</name>
    <dbReference type="NCBI Taxonomy" id="463044"/>
    <lineage>
        <taxon>Bacteria</taxon>
        <taxon>Pseudomonadati</taxon>
        <taxon>Pseudomonadota</taxon>
        <taxon>Betaproteobacteria</taxon>
        <taxon>Burkholderiales</taxon>
        <taxon>Alcaligenaceae</taxon>
        <taxon>Bordetella</taxon>
    </lineage>
</organism>
<dbReference type="PANTHER" id="PTHR30034:SF6">
    <property type="entry name" value="YOP PROTEINS TRANSLOCATION PROTEIN Q"/>
    <property type="match status" value="1"/>
</dbReference>
<evidence type="ECO:0000256" key="1">
    <source>
        <dbReference type="ARBA" id="ARBA00009226"/>
    </source>
</evidence>
<dbReference type="Proteomes" id="UP000216885">
    <property type="component" value="Unassembled WGS sequence"/>
</dbReference>
<keyword evidence="4" id="KW-1185">Reference proteome</keyword>
<dbReference type="PANTHER" id="PTHR30034">
    <property type="entry name" value="FLAGELLAR MOTOR SWITCH PROTEIN FLIM"/>
    <property type="match status" value="1"/>
</dbReference>
<feature type="domain" description="Flagellar motor switch protein FliN-like C-terminal" evidence="2">
    <location>
        <begin position="297"/>
        <end position="365"/>
    </location>
</feature>
<dbReference type="Gene3D" id="2.30.330.10">
    <property type="entry name" value="SpoA-like"/>
    <property type="match status" value="1"/>
</dbReference>
<accession>A0A261USD5</accession>
<sequence length="370" mass="40314">MAASSPNVMRCARSFWPTNCRGRAMADEAAIPVVPLWQELPIFDPAAVAALQDGVALSPLVFNLFDESITFNLREVQQTPPADACCAALEMEGAYGRLFADAKWLDGACLRAGMSRPQQTPWSEIAPSLRVFLLSWAMANVLSRLEAVCGHDFVLSPKDGHQNAAPGLRRVALFPEGAEEAQGALIWLDLPDATMSRLPREQAHEEIWQRVPILAALQAGRQMLSLVQLASLRPGDVVLLNRPLDGLHLAVAPSLLADVREQDGGYVMCSAWYIDERREVAVEEINTETQTVPSVMLDQLTVPVVCEVGRLTMSMADLKTLKPGAVLPMSRRIDQAVDLMVNGQKIGQGELVRFDGTLGVRVTRLADANG</sequence>
<dbReference type="GO" id="GO:0071978">
    <property type="term" value="P:bacterial-type flagellum-dependent swarming motility"/>
    <property type="evidence" value="ECO:0007669"/>
    <property type="project" value="TreeGrafter"/>
</dbReference>
<dbReference type="OrthoDB" id="8596370at2"/>
<evidence type="ECO:0000313" key="4">
    <source>
        <dbReference type="Proteomes" id="UP000216885"/>
    </source>
</evidence>
<dbReference type="GO" id="GO:0003774">
    <property type="term" value="F:cytoskeletal motor activity"/>
    <property type="evidence" value="ECO:0007669"/>
    <property type="project" value="InterPro"/>
</dbReference>
<reference evidence="3 4" key="1">
    <citation type="submission" date="2017-05" db="EMBL/GenBank/DDBJ databases">
        <title>Complete and WGS of Bordetella genogroups.</title>
        <authorList>
            <person name="Spilker T."/>
            <person name="LiPuma J."/>
        </authorList>
    </citation>
    <scope>NUCLEOTIDE SEQUENCE [LARGE SCALE GENOMIC DNA]</scope>
    <source>
        <strain evidence="3 4">AU9919</strain>
    </source>
</reference>
<protein>
    <recommendedName>
        <fullName evidence="2">Flagellar motor switch protein FliN-like C-terminal domain-containing protein</fullName>
    </recommendedName>
</protein>